<dbReference type="Gene3D" id="3.30.2010.30">
    <property type="match status" value="1"/>
</dbReference>
<dbReference type="InterPro" id="IPR027268">
    <property type="entry name" value="Peptidase_M4/M1_CTD_sf"/>
</dbReference>
<dbReference type="Pfam" id="PF11940">
    <property type="entry name" value="DUF3458"/>
    <property type="match status" value="1"/>
</dbReference>
<organism evidence="13 14">
    <name type="scientific">Cryptosporidium andersoni</name>
    <dbReference type="NCBI Taxonomy" id="117008"/>
    <lineage>
        <taxon>Eukaryota</taxon>
        <taxon>Sar</taxon>
        <taxon>Alveolata</taxon>
        <taxon>Apicomplexa</taxon>
        <taxon>Conoidasida</taxon>
        <taxon>Coccidia</taxon>
        <taxon>Eucoccidiorida</taxon>
        <taxon>Eimeriorina</taxon>
        <taxon>Cryptosporidiidae</taxon>
        <taxon>Cryptosporidium</taxon>
    </lineage>
</organism>
<comment type="cofactor">
    <cofactor evidence="1">
        <name>Zn(2+)</name>
        <dbReference type="ChEBI" id="CHEBI:29105"/>
    </cofactor>
</comment>
<sequence length="944" mass="106107">MGNKLTTCGLSNICGDSGICNLHILPSSNPQGTIYRKDYQISNFLIETVYLNISISNNCTDVYSRLTMRRNPKCANYRADLVLDGDCLKLLSVKINGTKLVKSLYKGYFQPDGPDGKLVITSNMIPKKDQQFILETEVQIVPEENTRNMGFYYSGGIYSTQCESDGFRRITYFLDRPDIMAKYRVRVEADKSKCPILLSNGNLVESGDIVSQSDEETVRHYAIFADPYPKPCYLFAAVAGNLQCIEDSFVTMSGRTVKLFIYSEPRFVDRLTLAMESLKLAMKWDEEKFGLEYDLDVFNIVAVESFNFGAMENKSLNIFNVNCLLASDTLSTDNEFIRILGVVGHEYFHNYTGNRVTCRDWFQLTLKEGLTVYRDQEFTKDLADRLNELLLNVDYMKSGQFAEDAGPLAHPIRPESVLSTNNLYTVTVYEKGAEVVRMYEVILGKEGFRKGIDLYFARHDGHAVTCDDFRQAMGDANNVDLAQFERWYSQAGTPEVEVVSTVYDSKLKTYSITLRQRCNPSPGQPRKRPFYIPITIGLLCRETGKEILPSKTLILSSQQETFVIDNVESDPVPSILRDFSAPVLLKYKTPLTDEELALLLANDTNHYNRYESAQALFRRVILAGVNSVSAECSVNEVINQNLSETIYGCFGALLSSVNTSANPDGDIKPIVVATTIMLPSFTEILNLVSLVDIDTIVTSVRALQCALASRFENEIINLYHTANKDLLALDSQSPFIKGKGLNMEAIGLRKLMNVLLDYLKYYNPEKALELAYQQFNSISMTAKLGAISVILAINIESEESKKILDSFYELCNIDTMTLNKFFSIHASIPIPETYDRVVELYQHPEFVAKKIIPSCFRSLIGAFSSNIVAFNRVDGSGYKFLADAIIEIDSINGMTAAALSRGFSYIHKLDPIRQALMKSEIERILDKQGLSKDTSEILRGIVNQ</sequence>
<evidence type="ECO:0000256" key="1">
    <source>
        <dbReference type="ARBA" id="ARBA00001947"/>
    </source>
</evidence>
<dbReference type="PRINTS" id="PR00756">
    <property type="entry name" value="ALADIPTASE"/>
</dbReference>
<dbReference type="AlphaFoldDB" id="A0A1J4MSD5"/>
<dbReference type="Pfam" id="PF01433">
    <property type="entry name" value="Peptidase_M1"/>
    <property type="match status" value="1"/>
</dbReference>
<dbReference type="Proteomes" id="UP000186804">
    <property type="component" value="Unassembled WGS sequence"/>
</dbReference>
<dbReference type="NCBIfam" id="TIGR02414">
    <property type="entry name" value="pepN_proteo"/>
    <property type="match status" value="1"/>
</dbReference>
<keyword evidence="4" id="KW-0645">Protease</keyword>
<dbReference type="InterPro" id="IPR035414">
    <property type="entry name" value="Peptidase_M1_pepN_Ig-like"/>
</dbReference>
<dbReference type="InterPro" id="IPR045357">
    <property type="entry name" value="Aminopeptidase_N-like_N"/>
</dbReference>
<dbReference type="FunFam" id="2.60.40.1840:FF:000001">
    <property type="entry name" value="Aminopeptidase N"/>
    <property type="match status" value="1"/>
</dbReference>
<dbReference type="InterPro" id="IPR001930">
    <property type="entry name" value="Peptidase_M1"/>
</dbReference>
<feature type="domain" description="Aminopeptidase N-like N-terminal" evidence="12">
    <location>
        <begin position="74"/>
        <end position="234"/>
    </location>
</feature>
<keyword evidence="3" id="KW-0031">Aminopeptidase</keyword>
<evidence type="ECO:0000313" key="13">
    <source>
        <dbReference type="EMBL" id="OII77096.1"/>
    </source>
</evidence>
<reference evidence="13 14" key="1">
    <citation type="submission" date="2016-10" db="EMBL/GenBank/DDBJ databases">
        <title>Reductive evolution of mitochondrial metabolism and differential evolution of invasion-related proteins in Cryptosporidium.</title>
        <authorList>
            <person name="Liu S."/>
            <person name="Roellig D.M."/>
            <person name="Guo Y."/>
            <person name="Li N."/>
            <person name="Frace M.A."/>
            <person name="Tang K."/>
            <person name="Zhang L."/>
            <person name="Feng Y."/>
            <person name="Xiao L."/>
        </authorList>
    </citation>
    <scope>NUCLEOTIDE SEQUENCE [LARGE SCALE GENOMIC DNA]</scope>
    <source>
        <strain evidence="13">30847</strain>
    </source>
</reference>
<dbReference type="GeneID" id="92366262"/>
<dbReference type="InterPro" id="IPR024601">
    <property type="entry name" value="Peptidase_M1_pepN_C"/>
</dbReference>
<comment type="caution">
    <text evidence="13">The sequence shown here is derived from an EMBL/GenBank/DDBJ whole genome shotgun (WGS) entry which is preliminary data.</text>
</comment>
<dbReference type="InterPro" id="IPR042097">
    <property type="entry name" value="Aminopeptidase_N-like_N_sf"/>
</dbReference>
<dbReference type="FunFam" id="3.30.2010.30:FF:000002">
    <property type="entry name" value="Putative aminopeptidase N"/>
    <property type="match status" value="1"/>
</dbReference>
<dbReference type="SUPFAM" id="SSF55486">
    <property type="entry name" value="Metalloproteases ('zincins'), catalytic domain"/>
    <property type="match status" value="1"/>
</dbReference>
<dbReference type="InterPro" id="IPR038438">
    <property type="entry name" value="PepN_Ig-like_sf"/>
</dbReference>
<dbReference type="EMBL" id="LRBS01000045">
    <property type="protein sequence ID" value="OII77096.1"/>
    <property type="molecule type" value="Genomic_DNA"/>
</dbReference>
<evidence type="ECO:0000256" key="7">
    <source>
        <dbReference type="ARBA" id="ARBA00022833"/>
    </source>
</evidence>
<evidence type="ECO:0000256" key="6">
    <source>
        <dbReference type="ARBA" id="ARBA00022801"/>
    </source>
</evidence>
<dbReference type="Pfam" id="PF17432">
    <property type="entry name" value="DUF3458_C"/>
    <property type="match status" value="1"/>
</dbReference>
<keyword evidence="5" id="KW-0479">Metal-binding</keyword>
<dbReference type="GO" id="GO:0004177">
    <property type="term" value="F:aminopeptidase activity"/>
    <property type="evidence" value="ECO:0007669"/>
    <property type="project" value="UniProtKB-KW"/>
</dbReference>
<evidence type="ECO:0000256" key="4">
    <source>
        <dbReference type="ARBA" id="ARBA00022670"/>
    </source>
</evidence>
<evidence type="ECO:0000259" key="12">
    <source>
        <dbReference type="Pfam" id="PF17900"/>
    </source>
</evidence>
<proteinExistence type="inferred from homology"/>
<evidence type="ECO:0000313" key="14">
    <source>
        <dbReference type="Proteomes" id="UP000186804"/>
    </source>
</evidence>
<feature type="domain" description="Peptidase M1 membrane alanine aminopeptidase" evidence="9">
    <location>
        <begin position="274"/>
        <end position="487"/>
    </location>
</feature>
<dbReference type="CDD" id="cd09600">
    <property type="entry name" value="M1_APN"/>
    <property type="match status" value="1"/>
</dbReference>
<dbReference type="PANTHER" id="PTHR46322">
    <property type="entry name" value="PUROMYCIN-SENSITIVE AMINOPEPTIDASE"/>
    <property type="match status" value="1"/>
</dbReference>
<evidence type="ECO:0000259" key="9">
    <source>
        <dbReference type="Pfam" id="PF01433"/>
    </source>
</evidence>
<evidence type="ECO:0000259" key="10">
    <source>
        <dbReference type="Pfam" id="PF11940"/>
    </source>
</evidence>
<feature type="domain" description="Peptidase M1 alanyl aminopeptidase C-terminal" evidence="11">
    <location>
        <begin position="593"/>
        <end position="939"/>
    </location>
</feature>
<keyword evidence="6" id="KW-0378">Hydrolase</keyword>
<dbReference type="GO" id="GO:0006508">
    <property type="term" value="P:proteolysis"/>
    <property type="evidence" value="ECO:0007669"/>
    <property type="project" value="UniProtKB-KW"/>
</dbReference>
<name>A0A1J4MSD5_9CRYT</name>
<evidence type="ECO:0000256" key="8">
    <source>
        <dbReference type="ARBA" id="ARBA00023049"/>
    </source>
</evidence>
<dbReference type="Gene3D" id="1.10.390.10">
    <property type="entry name" value="Neutral Protease Domain 2"/>
    <property type="match status" value="1"/>
</dbReference>
<dbReference type="Gene3D" id="2.60.40.1840">
    <property type="match status" value="1"/>
</dbReference>
<dbReference type="Pfam" id="PF17900">
    <property type="entry name" value="Peptidase_M1_N"/>
    <property type="match status" value="1"/>
</dbReference>
<dbReference type="InterPro" id="IPR014782">
    <property type="entry name" value="Peptidase_M1_dom"/>
</dbReference>
<dbReference type="InterPro" id="IPR037144">
    <property type="entry name" value="Peptidase_M1_pepN_C_sf"/>
</dbReference>
<dbReference type="PANTHER" id="PTHR46322:SF1">
    <property type="entry name" value="PUROMYCIN-SENSITIVE AMINOPEPTIDASE"/>
    <property type="match status" value="1"/>
</dbReference>
<evidence type="ECO:0000256" key="3">
    <source>
        <dbReference type="ARBA" id="ARBA00022438"/>
    </source>
</evidence>
<evidence type="ECO:0000256" key="5">
    <source>
        <dbReference type="ARBA" id="ARBA00022723"/>
    </source>
</evidence>
<protein>
    <submittedName>
        <fullName evidence="13">Peptidase family M1</fullName>
    </submittedName>
</protein>
<dbReference type="OrthoDB" id="10031169at2759"/>
<dbReference type="Gene3D" id="1.25.50.10">
    <property type="entry name" value="Peptidase M1, alanyl aminopeptidase, C-terminal domain"/>
    <property type="match status" value="1"/>
</dbReference>
<dbReference type="Gene3D" id="2.60.40.1730">
    <property type="entry name" value="tricorn interacting facor f3 domain"/>
    <property type="match status" value="1"/>
</dbReference>
<dbReference type="InterPro" id="IPR012779">
    <property type="entry name" value="Peptidase_M1_pepN"/>
</dbReference>
<keyword evidence="7" id="KW-0862">Zinc</keyword>
<comment type="similarity">
    <text evidence="2">Belongs to the peptidase M1 family.</text>
</comment>
<keyword evidence="14" id="KW-1185">Reference proteome</keyword>
<dbReference type="SUPFAM" id="SSF63737">
    <property type="entry name" value="Leukotriene A4 hydrolase N-terminal domain"/>
    <property type="match status" value="1"/>
</dbReference>
<dbReference type="GO" id="GO:0008237">
    <property type="term" value="F:metallopeptidase activity"/>
    <property type="evidence" value="ECO:0007669"/>
    <property type="project" value="UniProtKB-KW"/>
</dbReference>
<feature type="domain" description="Peptidase M1 alanyl aminopeptidase Ig-like fold" evidence="10">
    <location>
        <begin position="492"/>
        <end position="587"/>
    </location>
</feature>
<evidence type="ECO:0000259" key="11">
    <source>
        <dbReference type="Pfam" id="PF17432"/>
    </source>
</evidence>
<dbReference type="RefSeq" id="XP_067068942.1">
    <property type="nucleotide sequence ID" value="XM_067212308.1"/>
</dbReference>
<accession>A0A1J4MSD5</accession>
<dbReference type="VEuPathDB" id="CryptoDB:cand_020780"/>
<dbReference type="GO" id="GO:0008270">
    <property type="term" value="F:zinc ion binding"/>
    <property type="evidence" value="ECO:0007669"/>
    <property type="project" value="InterPro"/>
</dbReference>
<gene>
    <name evidence="13" type="ORF">cand_020780</name>
</gene>
<evidence type="ECO:0000256" key="2">
    <source>
        <dbReference type="ARBA" id="ARBA00010136"/>
    </source>
</evidence>
<keyword evidence="8" id="KW-0482">Metalloprotease</keyword>